<dbReference type="GO" id="GO:0006465">
    <property type="term" value="P:signal peptide processing"/>
    <property type="evidence" value="ECO:0007669"/>
    <property type="project" value="InterPro"/>
</dbReference>
<feature type="domain" description="Peptidase S26" evidence="7">
    <location>
        <begin position="11"/>
        <end position="172"/>
    </location>
</feature>
<evidence type="ECO:0000256" key="1">
    <source>
        <dbReference type="ARBA" id="ARBA00000677"/>
    </source>
</evidence>
<dbReference type="PANTHER" id="PTHR43390:SF1">
    <property type="entry name" value="CHLOROPLAST PROCESSING PEPTIDASE"/>
    <property type="match status" value="1"/>
</dbReference>
<dbReference type="CDD" id="cd06530">
    <property type="entry name" value="S26_SPase_I"/>
    <property type="match status" value="1"/>
</dbReference>
<dbReference type="PROSITE" id="PS00760">
    <property type="entry name" value="SPASE_I_2"/>
    <property type="match status" value="1"/>
</dbReference>
<dbReference type="InterPro" id="IPR019757">
    <property type="entry name" value="Pept_S26A_signal_pept_1_Lys-AS"/>
</dbReference>
<accession>A0A1F7X614</accession>
<comment type="similarity">
    <text evidence="2 6">Belongs to the peptidase S26 family.</text>
</comment>
<keyword evidence="6" id="KW-1133">Transmembrane helix</keyword>
<dbReference type="Proteomes" id="UP000176778">
    <property type="component" value="Unassembled WGS sequence"/>
</dbReference>
<proteinExistence type="inferred from homology"/>
<keyword evidence="6" id="KW-0472">Membrane</keyword>
<reference evidence="8 9" key="1">
    <citation type="journal article" date="2016" name="Nat. Commun.">
        <title>Thousands of microbial genomes shed light on interconnected biogeochemical processes in an aquifer system.</title>
        <authorList>
            <person name="Anantharaman K."/>
            <person name="Brown C.T."/>
            <person name="Hug L.A."/>
            <person name="Sharon I."/>
            <person name="Castelle C.J."/>
            <person name="Probst A.J."/>
            <person name="Thomas B.C."/>
            <person name="Singh A."/>
            <person name="Wilkins M.J."/>
            <person name="Karaoz U."/>
            <person name="Brodie E.L."/>
            <person name="Williams K.H."/>
            <person name="Hubbard S.S."/>
            <person name="Banfield J.F."/>
        </authorList>
    </citation>
    <scope>NUCLEOTIDE SEQUENCE [LARGE SCALE GENOMIC DNA]</scope>
</reference>
<dbReference type="PROSITE" id="PS00761">
    <property type="entry name" value="SPASE_I_3"/>
    <property type="match status" value="1"/>
</dbReference>
<evidence type="ECO:0000259" key="7">
    <source>
        <dbReference type="Pfam" id="PF10502"/>
    </source>
</evidence>
<dbReference type="EMBL" id="MGFR01000003">
    <property type="protein sequence ID" value="OGM09725.1"/>
    <property type="molecule type" value="Genomic_DNA"/>
</dbReference>
<dbReference type="InterPro" id="IPR019758">
    <property type="entry name" value="Pept_S26A_signal_pept_1_CS"/>
</dbReference>
<keyword evidence="4 6" id="KW-0378">Hydrolase</keyword>
<comment type="caution">
    <text evidence="8">The sequence shown here is derived from an EMBL/GenBank/DDBJ whole genome shotgun (WGS) entry which is preliminary data.</text>
</comment>
<dbReference type="InterPro" id="IPR000223">
    <property type="entry name" value="Pept_S26A_signal_pept_1"/>
</dbReference>
<name>A0A1F7X614_9BACT</name>
<dbReference type="SUPFAM" id="SSF51306">
    <property type="entry name" value="LexA/Signal peptidase"/>
    <property type="match status" value="1"/>
</dbReference>
<dbReference type="NCBIfam" id="TIGR02227">
    <property type="entry name" value="sigpep_I_bact"/>
    <property type="match status" value="1"/>
</dbReference>
<dbReference type="PRINTS" id="PR00727">
    <property type="entry name" value="LEADERPTASE"/>
</dbReference>
<dbReference type="AlphaFoldDB" id="A0A1F7X614"/>
<dbReference type="GO" id="GO:0004252">
    <property type="term" value="F:serine-type endopeptidase activity"/>
    <property type="evidence" value="ECO:0007669"/>
    <property type="project" value="InterPro"/>
</dbReference>
<dbReference type="Pfam" id="PF10502">
    <property type="entry name" value="Peptidase_S26"/>
    <property type="match status" value="1"/>
</dbReference>
<dbReference type="InterPro" id="IPR036286">
    <property type="entry name" value="LexA/Signal_pep-like_sf"/>
</dbReference>
<dbReference type="InterPro" id="IPR019533">
    <property type="entry name" value="Peptidase_S26"/>
</dbReference>
<organism evidence="8 9">
    <name type="scientific">Candidatus Woesebacteria bacterium RBG_13_46_13</name>
    <dbReference type="NCBI Taxonomy" id="1802479"/>
    <lineage>
        <taxon>Bacteria</taxon>
        <taxon>Candidatus Woeseibacteriota</taxon>
    </lineage>
</organism>
<keyword evidence="6" id="KW-0812">Transmembrane</keyword>
<evidence type="ECO:0000313" key="9">
    <source>
        <dbReference type="Proteomes" id="UP000176778"/>
    </source>
</evidence>
<sequence length="187" mass="21617">MFRRFGAFFLDILEVVVLAFAIFLFSYLFIFQPHKIDGNSMEPNFHDKEYLLTDKVKYKILKESPQRGDVIVFIPPLERDKEYIKRIIGLPGETVSIKEGRIIINGEILEETYLSAGTPTSGAYFLQEGEIATVPPDEYFVMGDNRANSSDSRYWGFVPKKDLVGRAWLVYWPPQETRKVKAANYNF</sequence>
<dbReference type="PANTHER" id="PTHR43390">
    <property type="entry name" value="SIGNAL PEPTIDASE I"/>
    <property type="match status" value="1"/>
</dbReference>
<comment type="subcellular location">
    <subcellularLocation>
        <location evidence="6">Membrane</location>
        <topology evidence="6">Single-pass type II membrane protein</topology>
    </subcellularLocation>
</comment>
<evidence type="ECO:0000256" key="6">
    <source>
        <dbReference type="RuleBase" id="RU362042"/>
    </source>
</evidence>
<evidence type="ECO:0000256" key="4">
    <source>
        <dbReference type="ARBA" id="ARBA00022801"/>
    </source>
</evidence>
<evidence type="ECO:0000256" key="5">
    <source>
        <dbReference type="PIRSR" id="PIRSR600223-1"/>
    </source>
</evidence>
<protein>
    <recommendedName>
        <fullName evidence="3 6">Signal peptidase I</fullName>
        <ecNumber evidence="3 6">3.4.21.89</ecNumber>
    </recommendedName>
</protein>
<dbReference type="GO" id="GO:0009003">
    <property type="term" value="F:signal peptidase activity"/>
    <property type="evidence" value="ECO:0007669"/>
    <property type="project" value="UniProtKB-EC"/>
</dbReference>
<feature type="active site" evidence="5">
    <location>
        <position position="85"/>
    </location>
</feature>
<evidence type="ECO:0000256" key="3">
    <source>
        <dbReference type="ARBA" id="ARBA00013208"/>
    </source>
</evidence>
<evidence type="ECO:0000313" key="8">
    <source>
        <dbReference type="EMBL" id="OGM09725.1"/>
    </source>
</evidence>
<dbReference type="STRING" id="1802479.A2Y68_03845"/>
<feature type="transmembrane region" description="Helical" evidence="6">
    <location>
        <begin position="7"/>
        <end position="30"/>
    </location>
</feature>
<keyword evidence="6" id="KW-0645">Protease</keyword>
<evidence type="ECO:0000256" key="2">
    <source>
        <dbReference type="ARBA" id="ARBA00009370"/>
    </source>
</evidence>
<comment type="catalytic activity">
    <reaction evidence="1 6">
        <text>Cleavage of hydrophobic, N-terminal signal or leader sequences from secreted and periplasmic proteins.</text>
        <dbReference type="EC" id="3.4.21.89"/>
    </reaction>
</comment>
<dbReference type="GO" id="GO:0016020">
    <property type="term" value="C:membrane"/>
    <property type="evidence" value="ECO:0007669"/>
    <property type="project" value="UniProtKB-SubCell"/>
</dbReference>
<dbReference type="Gene3D" id="2.10.109.10">
    <property type="entry name" value="Umud Fragment, subunit A"/>
    <property type="match status" value="1"/>
</dbReference>
<gene>
    <name evidence="8" type="ORF">A2Y68_03845</name>
</gene>
<feature type="active site" evidence="5">
    <location>
        <position position="40"/>
    </location>
</feature>
<dbReference type="EC" id="3.4.21.89" evidence="3 6"/>